<evidence type="ECO:0008006" key="5">
    <source>
        <dbReference type="Google" id="ProtNLM"/>
    </source>
</evidence>
<dbReference type="EMBL" id="BAAAGX010000046">
    <property type="protein sequence ID" value="GAA0284237.1"/>
    <property type="molecule type" value="Genomic_DNA"/>
</dbReference>
<accession>A0ABN0VBM5</accession>
<protein>
    <recommendedName>
        <fullName evidence="5">DUF4245 domain-containing protein</fullName>
    </recommendedName>
</protein>
<dbReference type="Proteomes" id="UP001500967">
    <property type="component" value="Unassembled WGS sequence"/>
</dbReference>
<dbReference type="InterPro" id="IPR025339">
    <property type="entry name" value="DUF4245"/>
</dbReference>
<sequence>MASEERPIVDIVDTAPEPTHVTVGMSTDAGASMPPSKPTRADATVRNLAIALGILVIPLVAIVALFQPKESDAPAVDPARVYDTARAEKAFRVREPQGVADWRPTTAVYNPAAGGRFTIRVSYSIPDDGYLQLVQSNAAADSLITSIIDRGAPVGVEQIEGESWTRYTAREGKENAFVLIEPDVTVVVVGDASVDTARTMIKSLQ</sequence>
<evidence type="ECO:0000256" key="2">
    <source>
        <dbReference type="SAM" id="Phobius"/>
    </source>
</evidence>
<organism evidence="3 4">
    <name type="scientific">Cryptosporangium japonicum</name>
    <dbReference type="NCBI Taxonomy" id="80872"/>
    <lineage>
        <taxon>Bacteria</taxon>
        <taxon>Bacillati</taxon>
        <taxon>Actinomycetota</taxon>
        <taxon>Actinomycetes</taxon>
        <taxon>Cryptosporangiales</taxon>
        <taxon>Cryptosporangiaceae</taxon>
        <taxon>Cryptosporangium</taxon>
    </lineage>
</organism>
<keyword evidence="2" id="KW-0472">Membrane</keyword>
<reference evidence="3 4" key="1">
    <citation type="journal article" date="2019" name="Int. J. Syst. Evol. Microbiol.">
        <title>The Global Catalogue of Microorganisms (GCM) 10K type strain sequencing project: providing services to taxonomists for standard genome sequencing and annotation.</title>
        <authorList>
            <consortium name="The Broad Institute Genomics Platform"/>
            <consortium name="The Broad Institute Genome Sequencing Center for Infectious Disease"/>
            <person name="Wu L."/>
            <person name="Ma J."/>
        </authorList>
    </citation>
    <scope>NUCLEOTIDE SEQUENCE [LARGE SCALE GENOMIC DNA]</scope>
    <source>
        <strain evidence="3 4">JCM 10425</strain>
    </source>
</reference>
<dbReference type="RefSeq" id="WP_344654680.1">
    <property type="nucleotide sequence ID" value="NZ_BAAAGX010000046.1"/>
</dbReference>
<evidence type="ECO:0000313" key="4">
    <source>
        <dbReference type="Proteomes" id="UP001500967"/>
    </source>
</evidence>
<proteinExistence type="predicted"/>
<evidence type="ECO:0000256" key="1">
    <source>
        <dbReference type="SAM" id="MobiDB-lite"/>
    </source>
</evidence>
<gene>
    <name evidence="3" type="ORF">GCM10009539_85480</name>
</gene>
<comment type="caution">
    <text evidence="3">The sequence shown here is derived from an EMBL/GenBank/DDBJ whole genome shotgun (WGS) entry which is preliminary data.</text>
</comment>
<keyword evidence="2" id="KW-1133">Transmembrane helix</keyword>
<keyword evidence="4" id="KW-1185">Reference proteome</keyword>
<evidence type="ECO:0000313" key="3">
    <source>
        <dbReference type="EMBL" id="GAA0284237.1"/>
    </source>
</evidence>
<name>A0ABN0VBM5_9ACTN</name>
<keyword evidence="2" id="KW-0812">Transmembrane</keyword>
<dbReference type="Pfam" id="PF14030">
    <property type="entry name" value="DUF4245"/>
    <property type="match status" value="1"/>
</dbReference>
<feature type="region of interest" description="Disordered" evidence="1">
    <location>
        <begin position="16"/>
        <end position="40"/>
    </location>
</feature>
<feature type="transmembrane region" description="Helical" evidence="2">
    <location>
        <begin position="48"/>
        <end position="66"/>
    </location>
</feature>